<comment type="caution">
    <text evidence="4">The sequence shown here is derived from an EMBL/GenBank/DDBJ whole genome shotgun (WGS) entry which is preliminary data.</text>
</comment>
<sequence>MSPVFLWSHSPDLGDSILNKGTLSIFLLIQVITVVESLQKTDFLKWDLTGNRRGKMSSDCGSQQSNLAIVVFFCPVGKTLDLAHNNCTFDTFTHIKL</sequence>
<evidence type="ECO:0000313" key="3">
    <source>
        <dbReference type="EMBL" id="GFU35068.1"/>
    </source>
</evidence>
<reference evidence="4" key="1">
    <citation type="submission" date="2020-08" db="EMBL/GenBank/DDBJ databases">
        <title>Multicomponent nature underlies the extraordinary mechanical properties of spider dragline silk.</title>
        <authorList>
            <person name="Kono N."/>
            <person name="Nakamura H."/>
            <person name="Mori M."/>
            <person name="Yoshida Y."/>
            <person name="Ohtoshi R."/>
            <person name="Malay A.D."/>
            <person name="Moran D.A.P."/>
            <person name="Tomita M."/>
            <person name="Numata K."/>
            <person name="Arakawa K."/>
        </authorList>
    </citation>
    <scope>NUCLEOTIDE SEQUENCE</scope>
</reference>
<evidence type="ECO:0000313" key="5">
    <source>
        <dbReference type="Proteomes" id="UP000887013"/>
    </source>
</evidence>
<evidence type="ECO:0000313" key="4">
    <source>
        <dbReference type="EMBL" id="GFU42564.1"/>
    </source>
</evidence>
<protein>
    <submittedName>
        <fullName evidence="4">Uncharacterized protein</fullName>
    </submittedName>
</protein>
<dbReference type="EMBL" id="BMAW01103305">
    <property type="protein sequence ID" value="GFT08500.1"/>
    <property type="molecule type" value="Genomic_DNA"/>
</dbReference>
<dbReference type="AlphaFoldDB" id="A0A8X6QSA3"/>
<dbReference type="Proteomes" id="UP000887013">
    <property type="component" value="Unassembled WGS sequence"/>
</dbReference>
<dbReference type="EMBL" id="BMAW01083649">
    <property type="protein sequence ID" value="GFU35068.1"/>
    <property type="molecule type" value="Genomic_DNA"/>
</dbReference>
<gene>
    <name evidence="1" type="ORF">NPIL_114161</name>
    <name evidence="3" type="ORF">NPIL_413851</name>
    <name evidence="4" type="ORF">NPIL_474171</name>
    <name evidence="2" type="ORF">NPIL_474251</name>
</gene>
<evidence type="ECO:0000313" key="1">
    <source>
        <dbReference type="EMBL" id="GFT08500.1"/>
    </source>
</evidence>
<proteinExistence type="predicted"/>
<accession>A0A8X6QSA3</accession>
<dbReference type="EMBL" id="BMAW01085358">
    <property type="protein sequence ID" value="GFU42564.1"/>
    <property type="molecule type" value="Genomic_DNA"/>
</dbReference>
<dbReference type="EMBL" id="BMAW01072423">
    <property type="protein sequence ID" value="GFT82936.1"/>
    <property type="molecule type" value="Genomic_DNA"/>
</dbReference>
<organism evidence="4 5">
    <name type="scientific">Nephila pilipes</name>
    <name type="common">Giant wood spider</name>
    <name type="synonym">Nephila maculata</name>
    <dbReference type="NCBI Taxonomy" id="299642"/>
    <lineage>
        <taxon>Eukaryota</taxon>
        <taxon>Metazoa</taxon>
        <taxon>Ecdysozoa</taxon>
        <taxon>Arthropoda</taxon>
        <taxon>Chelicerata</taxon>
        <taxon>Arachnida</taxon>
        <taxon>Araneae</taxon>
        <taxon>Araneomorphae</taxon>
        <taxon>Entelegynae</taxon>
        <taxon>Araneoidea</taxon>
        <taxon>Nephilidae</taxon>
        <taxon>Nephila</taxon>
    </lineage>
</organism>
<evidence type="ECO:0000313" key="2">
    <source>
        <dbReference type="EMBL" id="GFT82936.1"/>
    </source>
</evidence>
<keyword evidence="5" id="KW-1185">Reference proteome</keyword>
<name>A0A8X6QSA3_NEPPI</name>